<dbReference type="EMBL" id="CAJVPW010036134">
    <property type="protein sequence ID" value="CAG8737099.1"/>
    <property type="molecule type" value="Genomic_DNA"/>
</dbReference>
<comment type="caution">
    <text evidence="1">The sequence shown here is derived from an EMBL/GenBank/DDBJ whole genome shotgun (WGS) entry which is preliminary data.</text>
</comment>
<evidence type="ECO:0000313" key="2">
    <source>
        <dbReference type="Proteomes" id="UP000789366"/>
    </source>
</evidence>
<gene>
    <name evidence="1" type="ORF">SPELUC_LOCUS13525</name>
</gene>
<protein>
    <submittedName>
        <fullName evidence="1">2856_t:CDS:1</fullName>
    </submittedName>
</protein>
<name>A0ACA9Q7J6_9GLOM</name>
<proteinExistence type="predicted"/>
<keyword evidence="2" id="KW-1185">Reference proteome</keyword>
<dbReference type="Proteomes" id="UP000789366">
    <property type="component" value="Unassembled WGS sequence"/>
</dbReference>
<feature type="non-terminal residue" evidence="1">
    <location>
        <position position="379"/>
    </location>
</feature>
<feature type="non-terminal residue" evidence="1">
    <location>
        <position position="1"/>
    </location>
</feature>
<accession>A0ACA9Q7J6</accession>
<sequence>VGKSTVANMMLDRHRDGGPLTKSGEVQPYSIKINGIDYLLIDTPGLIPSDNSSLDIISQIDELIQSIDQYLEIVSILLVLESNRMSKTQKENFRQIVNAYLGIIIIVFTKGTYNQTISRQYMETTFNTELRGTVGRRGIISGRWIIAPNLDLFRMTNNHKENEHIVKNMLLLNKLINSLTPPKYQISTGESKITILNKHDLERGYICGLHKRSFTEIIIAFFLFLIASTLGLAYILYFDVISTSPYRWVLGGFVDGTEGSLYLTEKHQILVNNKFCYAESLENLERFQGRYPNLQVLIGDRLIRAYVINCSRERLGGYISILTTSDTIIADNVLCFCYSVGPLFQTAIQFLLFLLLLFTKVKKGTSAEKEIHSYLMFFI</sequence>
<evidence type="ECO:0000313" key="1">
    <source>
        <dbReference type="EMBL" id="CAG8737099.1"/>
    </source>
</evidence>
<organism evidence="1 2">
    <name type="scientific">Cetraspora pellucida</name>
    <dbReference type="NCBI Taxonomy" id="1433469"/>
    <lineage>
        <taxon>Eukaryota</taxon>
        <taxon>Fungi</taxon>
        <taxon>Fungi incertae sedis</taxon>
        <taxon>Mucoromycota</taxon>
        <taxon>Glomeromycotina</taxon>
        <taxon>Glomeromycetes</taxon>
        <taxon>Diversisporales</taxon>
        <taxon>Gigasporaceae</taxon>
        <taxon>Cetraspora</taxon>
    </lineage>
</organism>
<reference evidence="1" key="1">
    <citation type="submission" date="2021-06" db="EMBL/GenBank/DDBJ databases">
        <authorList>
            <person name="Kallberg Y."/>
            <person name="Tangrot J."/>
            <person name="Rosling A."/>
        </authorList>
    </citation>
    <scope>NUCLEOTIDE SEQUENCE</scope>
    <source>
        <strain evidence="1">28 12/20/2015</strain>
    </source>
</reference>